<dbReference type="Proteomes" id="UP000277582">
    <property type="component" value="Unassembled WGS sequence"/>
</dbReference>
<evidence type="ECO:0000313" key="3">
    <source>
        <dbReference type="Proteomes" id="UP000277582"/>
    </source>
</evidence>
<feature type="domain" description="Schlafen AlbA-2" evidence="1">
    <location>
        <begin position="27"/>
        <end position="114"/>
    </location>
</feature>
<dbReference type="EMBL" id="RCOS01000030">
    <property type="protein sequence ID" value="RSN77660.1"/>
    <property type="molecule type" value="Genomic_DNA"/>
</dbReference>
<evidence type="ECO:0000313" key="2">
    <source>
        <dbReference type="EMBL" id="RSN77660.1"/>
    </source>
</evidence>
<dbReference type="Gene3D" id="3.30.950.30">
    <property type="entry name" value="Schlafen, AAA domain"/>
    <property type="match status" value="1"/>
</dbReference>
<dbReference type="Pfam" id="PF04326">
    <property type="entry name" value="SLFN_AlbA_2"/>
    <property type="match status" value="1"/>
</dbReference>
<organism evidence="2 3">
    <name type="scientific">Candidatus Methanodesulfokora washburnensis</name>
    <dbReference type="NCBI Taxonomy" id="2478471"/>
    <lineage>
        <taxon>Archaea</taxon>
        <taxon>Thermoproteota</taxon>
        <taxon>Candidatus Korarchaeia</taxon>
        <taxon>Candidatus Korarchaeia incertae sedis</taxon>
        <taxon>Candidatus Methanodesulfokora</taxon>
    </lineage>
</organism>
<dbReference type="InterPro" id="IPR038461">
    <property type="entry name" value="Schlafen_AlbA_2_dom_sf"/>
</dbReference>
<keyword evidence="3" id="KW-1185">Reference proteome</keyword>
<name>A0A429GUM1_9CREN</name>
<keyword evidence="2" id="KW-0547">Nucleotide-binding</keyword>
<keyword evidence="2" id="KW-0067">ATP-binding</keyword>
<evidence type="ECO:0000259" key="1">
    <source>
        <dbReference type="Pfam" id="PF04326"/>
    </source>
</evidence>
<dbReference type="InterPro" id="IPR007421">
    <property type="entry name" value="Schlafen_AlbA_2_dom"/>
</dbReference>
<comment type="caution">
    <text evidence="2">The sequence shown here is derived from an EMBL/GenBank/DDBJ whole genome shotgun (WGS) entry which is preliminary data.</text>
</comment>
<dbReference type="AlphaFoldDB" id="A0A429GUM1"/>
<dbReference type="GO" id="GO:0005524">
    <property type="term" value="F:ATP binding"/>
    <property type="evidence" value="ECO:0007669"/>
    <property type="project" value="UniProtKB-KW"/>
</dbReference>
<accession>A0A429GUM1</accession>
<dbReference type="OrthoDB" id="114576at2157"/>
<protein>
    <submittedName>
        <fullName evidence="2">ATP-binding protein</fullName>
    </submittedName>
</protein>
<sequence>MIKLNKDDQCGIKMNAEELVRRISRGENLHTEFKENVENPESLAKSIVCFANTDGGQIIVGVSRNGEIIGVKDLDYLERLVDDVAFNGCEPPVTVVVETVEVEGKKIVLVINVRSGLALTFIPSLIGPSG</sequence>
<dbReference type="PANTHER" id="PTHR30595">
    <property type="entry name" value="GLPR-RELATED TRANSCRIPTIONAL REPRESSOR"/>
    <property type="match status" value="1"/>
</dbReference>
<proteinExistence type="predicted"/>
<gene>
    <name evidence="2" type="ORF">D6D85_02225</name>
</gene>
<reference evidence="2 3" key="1">
    <citation type="submission" date="2018-10" db="EMBL/GenBank/DDBJ databases">
        <title>Co-occurring genomic capacity for anaerobic methane metabolism and dissimilatory sulfite reduction discovered in the Korarchaeota.</title>
        <authorList>
            <person name="Mckay L.J."/>
            <person name="Dlakic M."/>
            <person name="Fields M.W."/>
            <person name="Delmont T.O."/>
            <person name="Eren A.M."/>
            <person name="Jay Z.J."/>
            <person name="Klingelsmith K.B."/>
            <person name="Rusch D.B."/>
            <person name="Inskeep W.P."/>
        </authorList>
    </citation>
    <scope>NUCLEOTIDE SEQUENCE [LARGE SCALE GENOMIC DNA]</scope>
    <source>
        <strain evidence="2 3">MDKW</strain>
    </source>
</reference>
<dbReference type="PANTHER" id="PTHR30595:SF6">
    <property type="entry name" value="SCHLAFEN ALBA-2 DOMAIN-CONTAINING PROTEIN"/>
    <property type="match status" value="1"/>
</dbReference>